<organism evidence="2 4">
    <name type="scientific">Phenylobacterium glaciei</name>
    <dbReference type="NCBI Taxonomy" id="2803784"/>
    <lineage>
        <taxon>Bacteria</taxon>
        <taxon>Pseudomonadati</taxon>
        <taxon>Pseudomonadota</taxon>
        <taxon>Alphaproteobacteria</taxon>
        <taxon>Caulobacterales</taxon>
        <taxon>Caulobacteraceae</taxon>
        <taxon>Phenylobacterium</taxon>
    </lineage>
</organism>
<evidence type="ECO:0000313" key="2">
    <source>
        <dbReference type="EMBL" id="MBR7620343.1"/>
    </source>
</evidence>
<dbReference type="InterPro" id="IPR004518">
    <property type="entry name" value="MazG-like_dom"/>
</dbReference>
<evidence type="ECO:0000259" key="1">
    <source>
        <dbReference type="Pfam" id="PF03819"/>
    </source>
</evidence>
<dbReference type="Pfam" id="PF03819">
    <property type="entry name" value="MazG"/>
    <property type="match status" value="1"/>
</dbReference>
<feature type="domain" description="NTP pyrophosphohydrolase MazG-like" evidence="1">
    <location>
        <begin position="53"/>
        <end position="102"/>
    </location>
</feature>
<dbReference type="EMBL" id="JAGSGD010000001">
    <property type="protein sequence ID" value="MBR7620343.1"/>
    <property type="molecule type" value="Genomic_DNA"/>
</dbReference>
<reference evidence="2" key="2">
    <citation type="submission" date="2021-04" db="EMBL/GenBank/DDBJ databases">
        <title>Draft genome assembly of strain Phenylobacterium sp. 20VBR1 using MiniION and Illumina platforms.</title>
        <authorList>
            <person name="Thomas F.A."/>
            <person name="Krishnan K.P."/>
            <person name="Sinha R.K."/>
        </authorList>
    </citation>
    <scope>NUCLEOTIDE SEQUENCE</scope>
    <source>
        <strain evidence="2">20VBR1</strain>
    </source>
</reference>
<dbReference type="RefSeq" id="WP_215341082.1">
    <property type="nucleotide sequence ID" value="NZ_JAGSGD010000001.1"/>
</dbReference>
<dbReference type="Proteomes" id="UP000622580">
    <property type="component" value="Unassembled WGS sequence"/>
</dbReference>
<evidence type="ECO:0000313" key="3">
    <source>
        <dbReference type="EMBL" id="QQZ49175.1"/>
    </source>
</evidence>
<name>A0A941HWY9_9CAUL</name>
<evidence type="ECO:0000313" key="4">
    <source>
        <dbReference type="Proteomes" id="UP000622580"/>
    </source>
</evidence>
<keyword evidence="4" id="KW-1185">Reference proteome</keyword>
<protein>
    <recommendedName>
        <fullName evidence="1">NTP pyrophosphohydrolase MazG-like domain-containing protein</fullName>
    </recommendedName>
</protein>
<reference evidence="3" key="1">
    <citation type="submission" date="2021-01" db="EMBL/GenBank/DDBJ databases">
        <title>Genome sequence of Phenylobacterium sp. 20VBR1 isolated from a valley glaceir, Ny-Alesund, Svalbard.</title>
        <authorList>
            <person name="Thomas F.A."/>
            <person name="Krishnan K.P."/>
            <person name="Sinha R.K."/>
        </authorList>
    </citation>
    <scope>NUCLEOTIDE SEQUENCE</scope>
    <source>
        <strain evidence="3">20VBR1</strain>
    </source>
</reference>
<proteinExistence type="predicted"/>
<gene>
    <name evidence="2" type="ORF">JKL49_13190</name>
    <name evidence="3" type="ORF">JKL49_18840</name>
</gene>
<dbReference type="SUPFAM" id="SSF101386">
    <property type="entry name" value="all-alpha NTP pyrophosphatases"/>
    <property type="match status" value="1"/>
</dbReference>
<dbReference type="AlphaFoldDB" id="A0A941HWY9"/>
<dbReference type="EMBL" id="CP068570">
    <property type="protein sequence ID" value="QQZ49175.1"/>
    <property type="molecule type" value="Genomic_DNA"/>
</dbReference>
<accession>A0A941HWY9</accession>
<dbReference type="Gene3D" id="1.10.287.1080">
    <property type="entry name" value="MazG-like"/>
    <property type="match status" value="1"/>
</dbReference>
<sequence>MADFKDLDDRAWEIRRLYAQLETDRYGRPWTAEEVVLGFMGDVGDLAKLVQAAEGVRAIPDAKAKLAHELADCLWSVMTLARLYEVDLEASFLSTMQELEARLKS</sequence>